<dbReference type="EMBL" id="AHFL01000057">
    <property type="protein sequence ID" value="EOO62011.1"/>
    <property type="molecule type" value="Genomic_DNA"/>
</dbReference>
<feature type="domain" description="Tn3 transposase DDE" evidence="1">
    <location>
        <begin position="1"/>
        <end position="158"/>
    </location>
</feature>
<organism evidence="2 3">
    <name type="scientific">Bacillus cereus VD196</name>
    <dbReference type="NCBI Taxonomy" id="1053243"/>
    <lineage>
        <taxon>Bacteria</taxon>
        <taxon>Bacillati</taxon>
        <taxon>Bacillota</taxon>
        <taxon>Bacilli</taxon>
        <taxon>Bacillales</taxon>
        <taxon>Bacillaceae</taxon>
        <taxon>Bacillus</taxon>
        <taxon>Bacillus cereus group</taxon>
    </lineage>
</organism>
<sequence>MKIEEHYTDTTGYTDQVFALTHLLGFRFAPRIRDLADTKLFSIPGGEEYENVQALLKRKINVKLIKENYEDIRQLAYSVQTGKVSSALIIGKLGSYARQNKLATALGEMGRIEKTLFTLDYISNKAVRRQVQKGLNKGEAINALARIVFFGQRGEFREGLMPYVWPLGWEHIHFLGEYKFEGLHDTGQMNLRPLRIKEPFYLK</sequence>
<reference evidence="2 3" key="1">
    <citation type="submission" date="2012-12" db="EMBL/GenBank/DDBJ databases">
        <title>The Genome Sequence of Bacillus cereus VD196.</title>
        <authorList>
            <consortium name="The Broad Institute Genome Sequencing Platform"/>
            <consortium name="The Broad Institute Genome Sequencing Center for Infectious Disease"/>
            <person name="Feldgarden M."/>
            <person name="Van der Auwera G.A."/>
            <person name="Mahillon J."/>
            <person name="Duprez V."/>
            <person name="Timmery S."/>
            <person name="Mattelet C."/>
            <person name="Dierick K."/>
            <person name="Sun M."/>
            <person name="Yu Z."/>
            <person name="Zhu L."/>
            <person name="Hu X."/>
            <person name="Shank E.B."/>
            <person name="Swiecicka I."/>
            <person name="Hansen B.M."/>
            <person name="Andrup L."/>
            <person name="Walker B."/>
            <person name="Young S.K."/>
            <person name="Zeng Q."/>
            <person name="Gargeya S."/>
            <person name="Fitzgerald M."/>
            <person name="Haas B."/>
            <person name="Abouelleil A."/>
            <person name="Alvarado L."/>
            <person name="Arachchi H.M."/>
            <person name="Berlin A.M."/>
            <person name="Chapman S.B."/>
            <person name="Dewar J."/>
            <person name="Goldberg J."/>
            <person name="Griggs A."/>
            <person name="Gujja S."/>
            <person name="Hansen M."/>
            <person name="Howarth C."/>
            <person name="Imamovic A."/>
            <person name="Larimer J."/>
            <person name="McCowan C."/>
            <person name="Murphy C."/>
            <person name="Neiman D."/>
            <person name="Pearson M."/>
            <person name="Priest M."/>
            <person name="Roberts A."/>
            <person name="Saif S."/>
            <person name="Shea T."/>
            <person name="Sisk P."/>
            <person name="Sykes S."/>
            <person name="Wortman J."/>
            <person name="Nusbaum C."/>
            <person name="Birren B."/>
        </authorList>
    </citation>
    <scope>NUCLEOTIDE SEQUENCE [LARGE SCALE GENOMIC DNA]</scope>
    <source>
        <strain evidence="2 3">VD196</strain>
    </source>
</reference>
<dbReference type="GO" id="GO:0004803">
    <property type="term" value="F:transposase activity"/>
    <property type="evidence" value="ECO:0007669"/>
    <property type="project" value="InterPro"/>
</dbReference>
<evidence type="ECO:0000313" key="3">
    <source>
        <dbReference type="Proteomes" id="UP000014023"/>
    </source>
</evidence>
<protein>
    <recommendedName>
        <fullName evidence="1">Tn3 transposase DDE domain-containing protein</fullName>
    </recommendedName>
</protein>
<dbReference type="Pfam" id="PF01526">
    <property type="entry name" value="DDE_Tnp_Tn3"/>
    <property type="match status" value="1"/>
</dbReference>
<dbReference type="GO" id="GO:0006313">
    <property type="term" value="P:DNA transposition"/>
    <property type="evidence" value="ECO:0007669"/>
    <property type="project" value="InterPro"/>
</dbReference>
<gene>
    <name evidence="2" type="ORF">IKE_05801</name>
</gene>
<evidence type="ECO:0000313" key="2">
    <source>
        <dbReference type="EMBL" id="EOO62011.1"/>
    </source>
</evidence>
<dbReference type="InterPro" id="IPR002513">
    <property type="entry name" value="Tn3_Tnp_DDE_dom"/>
</dbReference>
<dbReference type="AlphaFoldDB" id="A0A9W5V616"/>
<evidence type="ECO:0000259" key="1">
    <source>
        <dbReference type="Pfam" id="PF01526"/>
    </source>
</evidence>
<name>A0A9W5V616_BACCE</name>
<accession>A0A9W5V616</accession>
<proteinExistence type="predicted"/>
<comment type="caution">
    <text evidence="2">The sequence shown here is derived from an EMBL/GenBank/DDBJ whole genome shotgun (WGS) entry which is preliminary data.</text>
</comment>
<dbReference type="Proteomes" id="UP000014023">
    <property type="component" value="Unassembled WGS sequence"/>
</dbReference>